<dbReference type="Gene3D" id="1.10.1670.10">
    <property type="entry name" value="Helix-hairpin-Helix base-excision DNA repair enzymes (C-terminal)"/>
    <property type="match status" value="1"/>
</dbReference>
<keyword evidence="6" id="KW-0378">Hydrolase</keyword>
<dbReference type="InterPro" id="IPR000445">
    <property type="entry name" value="HhH_motif"/>
</dbReference>
<evidence type="ECO:0000256" key="6">
    <source>
        <dbReference type="ARBA" id="ARBA00022801"/>
    </source>
</evidence>
<dbReference type="PANTHER" id="PTHR10359">
    <property type="entry name" value="A/G-SPECIFIC ADENINE GLYCOSYLASE/ENDONUCLEASE III"/>
    <property type="match status" value="1"/>
</dbReference>
<dbReference type="SUPFAM" id="SSF48150">
    <property type="entry name" value="DNA-glycosylase"/>
    <property type="match status" value="1"/>
</dbReference>
<feature type="non-terminal residue" evidence="12">
    <location>
        <position position="214"/>
    </location>
</feature>
<keyword evidence="10" id="KW-0326">Glycosidase</keyword>
<dbReference type="GO" id="GO:0006284">
    <property type="term" value="P:base-excision repair"/>
    <property type="evidence" value="ECO:0007669"/>
    <property type="project" value="InterPro"/>
</dbReference>
<dbReference type="Gene3D" id="1.10.340.30">
    <property type="entry name" value="Hypothetical protein, domain 2"/>
    <property type="match status" value="1"/>
</dbReference>
<sequence>MKADLILKFYQKLYRHFGPQHWWPGETPFEVMVGAILTQNTAWKNVERAIENLKKENALSPEEINKMNIEKLAQLIKPSGFYNLKAKRLKSFIERFMEDFHGDIQEMKKLEKHTLREWLLSIPGIGRETADSIILYAIEKPIFVVDAYTRRILSRHGFIKGDEDYDEIQEIFHRNLPHDTGLFNEYHALIVRLGKEYCKKQNPLCETCPLKDYL</sequence>
<evidence type="ECO:0000313" key="12">
    <source>
        <dbReference type="EMBL" id="HDI82352.1"/>
    </source>
</evidence>
<dbReference type="Pfam" id="PF00633">
    <property type="entry name" value="HHH"/>
    <property type="match status" value="1"/>
</dbReference>
<dbReference type="GO" id="GO:0046872">
    <property type="term" value="F:metal ion binding"/>
    <property type="evidence" value="ECO:0007669"/>
    <property type="project" value="UniProtKB-KW"/>
</dbReference>
<dbReference type="AlphaFoldDB" id="A0A7C0V9T6"/>
<name>A0A7C0V9T6_UNCW3</name>
<comment type="caution">
    <text evidence="12">The sequence shown here is derived from an EMBL/GenBank/DDBJ whole genome shotgun (WGS) entry which is preliminary data.</text>
</comment>
<dbReference type="GO" id="GO:0003677">
    <property type="term" value="F:DNA binding"/>
    <property type="evidence" value="ECO:0007669"/>
    <property type="project" value="InterPro"/>
</dbReference>
<dbReference type="InterPro" id="IPR003265">
    <property type="entry name" value="HhH-GPD_domain"/>
</dbReference>
<feature type="domain" description="HhH-GPD" evidence="11">
    <location>
        <begin position="37"/>
        <end position="196"/>
    </location>
</feature>
<accession>A0A7C0V9T6</accession>
<dbReference type="GO" id="GO:0051539">
    <property type="term" value="F:4 iron, 4 sulfur cluster binding"/>
    <property type="evidence" value="ECO:0007669"/>
    <property type="project" value="UniProtKB-KW"/>
</dbReference>
<gene>
    <name evidence="12" type="ORF">ENF18_01000</name>
</gene>
<evidence type="ECO:0000256" key="7">
    <source>
        <dbReference type="ARBA" id="ARBA00023004"/>
    </source>
</evidence>
<evidence type="ECO:0000256" key="8">
    <source>
        <dbReference type="ARBA" id="ARBA00023014"/>
    </source>
</evidence>
<evidence type="ECO:0000256" key="9">
    <source>
        <dbReference type="ARBA" id="ARBA00023204"/>
    </source>
</evidence>
<dbReference type="Pfam" id="PF00730">
    <property type="entry name" value="HhH-GPD"/>
    <property type="match status" value="1"/>
</dbReference>
<keyword evidence="5" id="KW-0227">DNA damage</keyword>
<evidence type="ECO:0000256" key="1">
    <source>
        <dbReference type="ARBA" id="ARBA00001966"/>
    </source>
</evidence>
<evidence type="ECO:0000256" key="5">
    <source>
        <dbReference type="ARBA" id="ARBA00022763"/>
    </source>
</evidence>
<dbReference type="Proteomes" id="UP000885847">
    <property type="component" value="Unassembled WGS sequence"/>
</dbReference>
<dbReference type="SMART" id="SM00478">
    <property type="entry name" value="ENDO3c"/>
    <property type="match status" value="1"/>
</dbReference>
<evidence type="ECO:0000256" key="2">
    <source>
        <dbReference type="ARBA" id="ARBA00008343"/>
    </source>
</evidence>
<dbReference type="InterPro" id="IPR003651">
    <property type="entry name" value="Endonuclease3_FeS-loop_motif"/>
</dbReference>
<dbReference type="GO" id="GO:0004519">
    <property type="term" value="F:endonuclease activity"/>
    <property type="evidence" value="ECO:0007669"/>
    <property type="project" value="UniProtKB-KW"/>
</dbReference>
<keyword evidence="3" id="KW-0004">4Fe-4S</keyword>
<comment type="cofactor">
    <cofactor evidence="1">
        <name>[4Fe-4S] cluster</name>
        <dbReference type="ChEBI" id="CHEBI:49883"/>
    </cofactor>
</comment>
<evidence type="ECO:0000256" key="3">
    <source>
        <dbReference type="ARBA" id="ARBA00022485"/>
    </source>
</evidence>
<proteinExistence type="inferred from homology"/>
<comment type="similarity">
    <text evidence="2">Belongs to the Nth/MutY family.</text>
</comment>
<dbReference type="PIRSF" id="PIRSF001435">
    <property type="entry name" value="Nth"/>
    <property type="match status" value="1"/>
</dbReference>
<keyword evidence="12" id="KW-0540">Nuclease</keyword>
<dbReference type="CDD" id="cd00056">
    <property type="entry name" value="ENDO3c"/>
    <property type="match status" value="1"/>
</dbReference>
<evidence type="ECO:0000259" key="11">
    <source>
        <dbReference type="SMART" id="SM00478"/>
    </source>
</evidence>
<keyword evidence="12" id="KW-0255">Endonuclease</keyword>
<keyword evidence="7" id="KW-0408">Iron</keyword>
<evidence type="ECO:0000256" key="4">
    <source>
        <dbReference type="ARBA" id="ARBA00022723"/>
    </source>
</evidence>
<protein>
    <submittedName>
        <fullName evidence="12">Endonuclease III domain-containing protein</fullName>
    </submittedName>
</protein>
<organism evidence="12">
    <name type="scientific">candidate division WOR-3 bacterium</name>
    <dbReference type="NCBI Taxonomy" id="2052148"/>
    <lineage>
        <taxon>Bacteria</taxon>
        <taxon>Bacteria division WOR-3</taxon>
    </lineage>
</organism>
<keyword evidence="4" id="KW-0479">Metal-binding</keyword>
<dbReference type="PANTHER" id="PTHR10359:SF19">
    <property type="entry name" value="DNA REPAIR GLYCOSYLASE MJ1434-RELATED"/>
    <property type="match status" value="1"/>
</dbReference>
<dbReference type="InterPro" id="IPR023170">
    <property type="entry name" value="HhH_base_excis_C"/>
</dbReference>
<dbReference type="GO" id="GO:0019104">
    <property type="term" value="F:DNA N-glycosylase activity"/>
    <property type="evidence" value="ECO:0007669"/>
    <property type="project" value="UniProtKB-ARBA"/>
</dbReference>
<evidence type="ECO:0000256" key="10">
    <source>
        <dbReference type="ARBA" id="ARBA00023295"/>
    </source>
</evidence>
<keyword evidence="8" id="KW-0411">Iron-sulfur</keyword>
<dbReference type="Pfam" id="PF10576">
    <property type="entry name" value="EndIII_4Fe-2S"/>
    <property type="match status" value="1"/>
</dbReference>
<dbReference type="InterPro" id="IPR011257">
    <property type="entry name" value="DNA_glycosylase"/>
</dbReference>
<keyword evidence="9" id="KW-0234">DNA repair</keyword>
<reference evidence="12" key="1">
    <citation type="journal article" date="2020" name="mSystems">
        <title>Genome- and Community-Level Interaction Insights into Carbon Utilization and Element Cycling Functions of Hydrothermarchaeota in Hydrothermal Sediment.</title>
        <authorList>
            <person name="Zhou Z."/>
            <person name="Liu Y."/>
            <person name="Xu W."/>
            <person name="Pan J."/>
            <person name="Luo Z.H."/>
            <person name="Li M."/>
        </authorList>
    </citation>
    <scope>NUCLEOTIDE SEQUENCE [LARGE SCALE GENOMIC DNA]</scope>
    <source>
        <strain evidence="12">HyVt-102</strain>
    </source>
</reference>
<dbReference type="EMBL" id="DQWE01000046">
    <property type="protein sequence ID" value="HDI82352.1"/>
    <property type="molecule type" value="Genomic_DNA"/>
</dbReference>